<reference evidence="8" key="2">
    <citation type="submission" date="2025-09" db="UniProtKB">
        <authorList>
            <consortium name="Ensembl"/>
        </authorList>
    </citation>
    <scope>IDENTIFICATION</scope>
</reference>
<sequence length="138" mass="15284">GVSRRRGGGAGQRERPGLPHQAGDPVEDPDTDPLICWSPVLAASSDYLPKFFKHNNMASFHQTLNMCGTGGFPSNRQKVVHIEQGGLVKPEKDDTEFQHPFFIRGQEGLLEKHQTQKVASLRQKTPSATESRQQGTQH</sequence>
<keyword evidence="3" id="KW-0238">DNA-binding</keyword>
<dbReference type="AlphaFoldDB" id="A0A8C9XBL4"/>
<evidence type="ECO:0000313" key="8">
    <source>
        <dbReference type="Ensembl" id="ENSSLUP00000008262.1"/>
    </source>
</evidence>
<evidence type="ECO:0000256" key="1">
    <source>
        <dbReference type="ARBA" id="ARBA00004123"/>
    </source>
</evidence>
<name>A0A8C9XBL4_SANLU</name>
<dbReference type="GO" id="GO:0005634">
    <property type="term" value="C:nucleus"/>
    <property type="evidence" value="ECO:0007669"/>
    <property type="project" value="UniProtKB-SubCell"/>
</dbReference>
<dbReference type="Proteomes" id="UP000694568">
    <property type="component" value="Unplaced"/>
</dbReference>
<evidence type="ECO:0000259" key="7">
    <source>
        <dbReference type="SMART" id="SM00415"/>
    </source>
</evidence>
<keyword evidence="4" id="KW-0539">Nucleus</keyword>
<evidence type="ECO:0000256" key="2">
    <source>
        <dbReference type="ARBA" id="ARBA00006403"/>
    </source>
</evidence>
<evidence type="ECO:0000313" key="9">
    <source>
        <dbReference type="Proteomes" id="UP000694568"/>
    </source>
</evidence>
<dbReference type="Gene3D" id="1.10.10.10">
    <property type="entry name" value="Winged helix-like DNA-binding domain superfamily/Winged helix DNA-binding domain"/>
    <property type="match status" value="1"/>
</dbReference>
<dbReference type="GO" id="GO:0043565">
    <property type="term" value="F:sequence-specific DNA binding"/>
    <property type="evidence" value="ECO:0007669"/>
    <property type="project" value="InterPro"/>
</dbReference>
<feature type="region of interest" description="Disordered" evidence="6">
    <location>
        <begin position="1"/>
        <end position="32"/>
    </location>
</feature>
<evidence type="ECO:0000256" key="6">
    <source>
        <dbReference type="SAM" id="MobiDB-lite"/>
    </source>
</evidence>
<evidence type="ECO:0000256" key="4">
    <source>
        <dbReference type="ARBA" id="ARBA00023242"/>
    </source>
</evidence>
<dbReference type="PANTHER" id="PTHR10015">
    <property type="entry name" value="HEAT SHOCK TRANSCRIPTION FACTOR"/>
    <property type="match status" value="1"/>
</dbReference>
<comment type="similarity">
    <text evidence="2 5">Belongs to the HSF family.</text>
</comment>
<dbReference type="Ensembl" id="ENSSLUT00000008533.1">
    <property type="protein sequence ID" value="ENSSLUP00000008262.1"/>
    <property type="gene ID" value="ENSSLUG00000003903.1"/>
</dbReference>
<feature type="compositionally biased region" description="Polar residues" evidence="6">
    <location>
        <begin position="116"/>
        <end position="138"/>
    </location>
</feature>
<dbReference type="InterPro" id="IPR000232">
    <property type="entry name" value="HSF_DNA-bd"/>
</dbReference>
<feature type="domain" description="HSF-type DNA-binding" evidence="7">
    <location>
        <begin position="26"/>
        <end position="116"/>
    </location>
</feature>
<dbReference type="SMART" id="SM00415">
    <property type="entry name" value="HSF"/>
    <property type="match status" value="1"/>
</dbReference>
<dbReference type="GeneTree" id="ENSGT00940000158421"/>
<proteinExistence type="inferred from homology"/>
<protein>
    <recommendedName>
        <fullName evidence="7">HSF-type DNA-binding domain-containing protein</fullName>
    </recommendedName>
</protein>
<keyword evidence="9" id="KW-1185">Reference proteome</keyword>
<dbReference type="SUPFAM" id="SSF46785">
    <property type="entry name" value="Winged helix' DNA-binding domain"/>
    <property type="match status" value="1"/>
</dbReference>
<dbReference type="GO" id="GO:0003700">
    <property type="term" value="F:DNA-binding transcription factor activity"/>
    <property type="evidence" value="ECO:0007669"/>
    <property type="project" value="InterPro"/>
</dbReference>
<feature type="region of interest" description="Disordered" evidence="6">
    <location>
        <begin position="113"/>
        <end position="138"/>
    </location>
</feature>
<organism evidence="8 9">
    <name type="scientific">Sander lucioperca</name>
    <name type="common">Pike-perch</name>
    <name type="synonym">Perca lucioperca</name>
    <dbReference type="NCBI Taxonomy" id="283035"/>
    <lineage>
        <taxon>Eukaryota</taxon>
        <taxon>Metazoa</taxon>
        <taxon>Chordata</taxon>
        <taxon>Craniata</taxon>
        <taxon>Vertebrata</taxon>
        <taxon>Euteleostomi</taxon>
        <taxon>Actinopterygii</taxon>
        <taxon>Neopterygii</taxon>
        <taxon>Teleostei</taxon>
        <taxon>Neoteleostei</taxon>
        <taxon>Acanthomorphata</taxon>
        <taxon>Eupercaria</taxon>
        <taxon>Perciformes</taxon>
        <taxon>Percoidei</taxon>
        <taxon>Percidae</taxon>
        <taxon>Luciopercinae</taxon>
        <taxon>Sander</taxon>
    </lineage>
</organism>
<dbReference type="InterPro" id="IPR036390">
    <property type="entry name" value="WH_DNA-bd_sf"/>
</dbReference>
<evidence type="ECO:0000256" key="5">
    <source>
        <dbReference type="RuleBase" id="RU004020"/>
    </source>
</evidence>
<evidence type="ECO:0000256" key="3">
    <source>
        <dbReference type="ARBA" id="ARBA00023125"/>
    </source>
</evidence>
<dbReference type="InterPro" id="IPR036388">
    <property type="entry name" value="WH-like_DNA-bd_sf"/>
</dbReference>
<comment type="subcellular location">
    <subcellularLocation>
        <location evidence="1">Nucleus</location>
    </subcellularLocation>
</comment>
<reference evidence="8" key="1">
    <citation type="submission" date="2025-08" db="UniProtKB">
        <authorList>
            <consortium name="Ensembl"/>
        </authorList>
    </citation>
    <scope>IDENTIFICATION</scope>
</reference>
<accession>A0A8C9XBL4</accession>
<dbReference type="Pfam" id="PF00447">
    <property type="entry name" value="HSF_DNA-bind"/>
    <property type="match status" value="1"/>
</dbReference>
<dbReference type="PANTHER" id="PTHR10015:SF274">
    <property type="entry name" value="HEAT SHOCK FACTOR PROTEIN 1"/>
    <property type="match status" value="1"/>
</dbReference>